<dbReference type="InterPro" id="IPR010982">
    <property type="entry name" value="Lambda_DNA-bd_dom_sf"/>
</dbReference>
<comment type="caution">
    <text evidence="1">The sequence shown here is derived from an EMBL/GenBank/DDBJ whole genome shotgun (WGS) entry which is preliminary data.</text>
</comment>
<evidence type="ECO:0008006" key="3">
    <source>
        <dbReference type="Google" id="ProtNLM"/>
    </source>
</evidence>
<proteinExistence type="predicted"/>
<dbReference type="OrthoDB" id="2064246at2"/>
<protein>
    <recommendedName>
        <fullName evidence="3">Cro/C1-type helix-turn-helix DNA-binding protein</fullName>
    </recommendedName>
</protein>
<gene>
    <name evidence="1" type="ORF">H171_1221</name>
</gene>
<dbReference type="AlphaFoldDB" id="A0A2M8Z2R6"/>
<dbReference type="GO" id="GO:0003677">
    <property type="term" value="F:DNA binding"/>
    <property type="evidence" value="ECO:0007669"/>
    <property type="project" value="InterPro"/>
</dbReference>
<dbReference type="RefSeq" id="WP_100304339.1">
    <property type="nucleotide sequence ID" value="NZ_PGET01000001.1"/>
</dbReference>
<evidence type="ECO:0000313" key="1">
    <source>
        <dbReference type="EMBL" id="PJJ27745.1"/>
    </source>
</evidence>
<reference evidence="1 2" key="1">
    <citation type="submission" date="2017-11" db="EMBL/GenBank/DDBJ databases">
        <title>Understudied soil microbes with underappreciated capabilities: Untangling the Clostridium saccharolyticum group.</title>
        <authorList>
            <person name="Leschine S."/>
        </authorList>
    </citation>
    <scope>NUCLEOTIDE SEQUENCE [LARGE SCALE GENOMIC DNA]</scope>
    <source>
        <strain evidence="1 2">18A</strain>
    </source>
</reference>
<dbReference type="EMBL" id="PGET01000001">
    <property type="protein sequence ID" value="PJJ27745.1"/>
    <property type="molecule type" value="Genomic_DNA"/>
</dbReference>
<evidence type="ECO:0000313" key="2">
    <source>
        <dbReference type="Proteomes" id="UP000231092"/>
    </source>
</evidence>
<organism evidence="1 2">
    <name type="scientific">[Clostridium] celerecrescens 18A</name>
    <dbReference type="NCBI Taxonomy" id="1286362"/>
    <lineage>
        <taxon>Bacteria</taxon>
        <taxon>Bacillati</taxon>
        <taxon>Bacillota</taxon>
        <taxon>Clostridia</taxon>
        <taxon>Lachnospirales</taxon>
        <taxon>Lachnospiraceae</taxon>
        <taxon>Lacrimispora</taxon>
    </lineage>
</organism>
<dbReference type="Proteomes" id="UP000231092">
    <property type="component" value="Unassembled WGS sequence"/>
</dbReference>
<accession>A0A2M8Z2R6</accession>
<dbReference type="SUPFAM" id="SSF47413">
    <property type="entry name" value="lambda repressor-like DNA-binding domains"/>
    <property type="match status" value="1"/>
</dbReference>
<name>A0A2M8Z2R6_9FIRM</name>
<sequence length="69" mass="8227">MYYRLRNEIDRRGYTIEKFAALANMSEKSLRNKLNGITDFSWSEVLLIRKLLDSNLSLEELFKREDKIA</sequence>